<evidence type="ECO:0000313" key="3">
    <source>
        <dbReference type="Proteomes" id="UP001626550"/>
    </source>
</evidence>
<sequence length="222" mass="24938">MNSYSEGEEFINRSQLNTNEDSLGSLTRPITGERESAFAHHYSAMLAFGDPNGLINPASSERNSFELSTKCHSQPKSTGTPANDCLLSYQTHPPDAANKSLICTLEKISSSAYTTPPQFPHYWINAQPAADSYLPPQSSLYPEYHDSHYLAQQDPAWNLHSQSKPVYSHDSFPDPHSFVTQKLSSPLKRTSGSYTSDESNRDSESECFAQRNRKQRRDNETR</sequence>
<evidence type="ECO:0000313" key="2">
    <source>
        <dbReference type="EMBL" id="KAL3307507.1"/>
    </source>
</evidence>
<gene>
    <name evidence="2" type="ORF">Ciccas_013976</name>
</gene>
<comment type="caution">
    <text evidence="2">The sequence shown here is derived from an EMBL/GenBank/DDBJ whole genome shotgun (WGS) entry which is preliminary data.</text>
</comment>
<feature type="region of interest" description="Disordered" evidence="1">
    <location>
        <begin position="161"/>
        <end position="222"/>
    </location>
</feature>
<keyword evidence="3" id="KW-1185">Reference proteome</keyword>
<dbReference type="EMBL" id="JBJKFK010007180">
    <property type="protein sequence ID" value="KAL3307507.1"/>
    <property type="molecule type" value="Genomic_DNA"/>
</dbReference>
<evidence type="ECO:0000256" key="1">
    <source>
        <dbReference type="SAM" id="MobiDB-lite"/>
    </source>
</evidence>
<name>A0ABD2PKY3_9PLAT</name>
<accession>A0ABD2PKY3</accession>
<proteinExistence type="predicted"/>
<feature type="compositionally biased region" description="Polar residues" evidence="1">
    <location>
        <begin position="178"/>
        <end position="197"/>
    </location>
</feature>
<organism evidence="2 3">
    <name type="scientific">Cichlidogyrus casuarinus</name>
    <dbReference type="NCBI Taxonomy" id="1844966"/>
    <lineage>
        <taxon>Eukaryota</taxon>
        <taxon>Metazoa</taxon>
        <taxon>Spiralia</taxon>
        <taxon>Lophotrochozoa</taxon>
        <taxon>Platyhelminthes</taxon>
        <taxon>Monogenea</taxon>
        <taxon>Monopisthocotylea</taxon>
        <taxon>Dactylogyridea</taxon>
        <taxon>Ancyrocephalidae</taxon>
        <taxon>Cichlidogyrus</taxon>
    </lineage>
</organism>
<dbReference type="Proteomes" id="UP001626550">
    <property type="component" value="Unassembled WGS sequence"/>
</dbReference>
<protein>
    <submittedName>
        <fullName evidence="2">Uncharacterized protein</fullName>
    </submittedName>
</protein>
<feature type="compositionally biased region" description="Polar residues" evidence="1">
    <location>
        <begin position="12"/>
        <end position="25"/>
    </location>
</feature>
<dbReference type="AlphaFoldDB" id="A0ABD2PKY3"/>
<reference evidence="2 3" key="1">
    <citation type="submission" date="2024-11" db="EMBL/GenBank/DDBJ databases">
        <title>Adaptive evolution of stress response genes in parasites aligns with host niche diversity.</title>
        <authorList>
            <person name="Hahn C."/>
            <person name="Resl P."/>
        </authorList>
    </citation>
    <scope>NUCLEOTIDE SEQUENCE [LARGE SCALE GENOMIC DNA]</scope>
    <source>
        <strain evidence="2">EGGRZ-B1_66</strain>
        <tissue evidence="2">Body</tissue>
    </source>
</reference>
<feature type="region of interest" description="Disordered" evidence="1">
    <location>
        <begin position="1"/>
        <end position="27"/>
    </location>
</feature>